<organism evidence="1 2">
    <name type="scientific">Gossypium gossypioides</name>
    <name type="common">Mexican cotton</name>
    <name type="synonym">Selera gossypioides</name>
    <dbReference type="NCBI Taxonomy" id="34282"/>
    <lineage>
        <taxon>Eukaryota</taxon>
        <taxon>Viridiplantae</taxon>
        <taxon>Streptophyta</taxon>
        <taxon>Embryophyta</taxon>
        <taxon>Tracheophyta</taxon>
        <taxon>Spermatophyta</taxon>
        <taxon>Magnoliopsida</taxon>
        <taxon>eudicotyledons</taxon>
        <taxon>Gunneridae</taxon>
        <taxon>Pentapetalae</taxon>
        <taxon>rosids</taxon>
        <taxon>malvids</taxon>
        <taxon>Malvales</taxon>
        <taxon>Malvaceae</taxon>
        <taxon>Malvoideae</taxon>
        <taxon>Gossypium</taxon>
    </lineage>
</organism>
<accession>A0A7J9CUL7</accession>
<comment type="caution">
    <text evidence="1">The sequence shown here is derived from an EMBL/GenBank/DDBJ whole genome shotgun (WGS) entry which is preliminary data.</text>
</comment>
<name>A0A7J9CUL7_GOSGO</name>
<dbReference type="OrthoDB" id="1000174at2759"/>
<sequence>FNEFLKSEGLLPILRWKSIDRTQDEKTLKNLQNFTGITKSSTDTNLGLPIQPRLLLVECTPVSKVVLASDFYRFP</sequence>
<feature type="non-terminal residue" evidence="1">
    <location>
        <position position="1"/>
    </location>
</feature>
<proteinExistence type="predicted"/>
<feature type="non-terminal residue" evidence="1">
    <location>
        <position position="75"/>
    </location>
</feature>
<gene>
    <name evidence="1" type="ORF">Gogos_000929</name>
</gene>
<dbReference type="AlphaFoldDB" id="A0A7J9CUL7"/>
<evidence type="ECO:0000313" key="2">
    <source>
        <dbReference type="Proteomes" id="UP000593579"/>
    </source>
</evidence>
<protein>
    <submittedName>
        <fullName evidence="1">Uncharacterized protein</fullName>
    </submittedName>
</protein>
<keyword evidence="2" id="KW-1185">Reference proteome</keyword>
<evidence type="ECO:0000313" key="1">
    <source>
        <dbReference type="EMBL" id="MBA0752058.1"/>
    </source>
</evidence>
<dbReference type="Proteomes" id="UP000593579">
    <property type="component" value="Unassembled WGS sequence"/>
</dbReference>
<reference evidence="1 2" key="1">
    <citation type="journal article" date="2019" name="Genome Biol. Evol.">
        <title>Insights into the evolution of the New World diploid cottons (Gossypium, subgenus Houzingenia) based on genome sequencing.</title>
        <authorList>
            <person name="Grover C.E."/>
            <person name="Arick M.A. 2nd"/>
            <person name="Thrash A."/>
            <person name="Conover J.L."/>
            <person name="Sanders W.S."/>
            <person name="Peterson D.G."/>
            <person name="Frelichowski J.E."/>
            <person name="Scheffler J.A."/>
            <person name="Scheffler B.E."/>
            <person name="Wendel J.F."/>
        </authorList>
    </citation>
    <scope>NUCLEOTIDE SEQUENCE [LARGE SCALE GENOMIC DNA]</scope>
    <source>
        <strain evidence="1">5</strain>
        <tissue evidence="1">Leaf</tissue>
    </source>
</reference>
<dbReference type="EMBL" id="JABEZY010000013">
    <property type="protein sequence ID" value="MBA0752058.1"/>
    <property type="molecule type" value="Genomic_DNA"/>
</dbReference>